<keyword evidence="2" id="KW-1185">Reference proteome</keyword>
<dbReference type="RefSeq" id="WP_395272001.1">
    <property type="nucleotide sequence ID" value="NZ_JBHEGD010000001.1"/>
</dbReference>
<dbReference type="GO" id="GO:0005524">
    <property type="term" value="F:ATP binding"/>
    <property type="evidence" value="ECO:0007669"/>
    <property type="project" value="UniProtKB-KW"/>
</dbReference>
<proteinExistence type="predicted"/>
<dbReference type="Proteomes" id="UP001609932">
    <property type="component" value="Unassembled WGS sequence"/>
</dbReference>
<keyword evidence="1" id="KW-0067">ATP-binding</keyword>
<sequence length="671" mass="76880">MIRKPLRINIDHNVLNHLGIGLYSNTPAVLTEIVANAWDADAEKVRINIYPEKDKIVIYDDGCGMSYEELQTKFLTVGYARREKGGAKTGKGRQCMGRKGIGKLAMFSLASDLRLVSKKKSGELNGFSVNVPELKEKISTSADYEPTLIEEFLEHEEIEHGTVITLTNLNKQVNKTEGYLRKRIARRFSVLGPGYGFEVLINDSPVTLSDRGFYSSLQFIWTFGDYPKDLLELSDNKVRHHHFDGELSSGNKVNGFIASVVTPEQLRRDKDNNNTITLLANGRIFEEDIQKRIDDSRVFNSYLVGELQANHLDDNDLPDIAVSSRQGVQENDLRFKEFIGYIKTRLNEIARMWDEWRREIGAKEISEDYPAIQEWLSHLDKAVKPLATRLIGKTNTFRFTGSPEEQLVQKHEVLKAQVVAFEKLQVQKNIASIDSIDIEKNVADFRDVIVSIEDIEASMYHDIVRQRLAVIKKLDEHQQDEVKEQVVQKHIYEHLWLVDSSWEYKQEPTDFELRLSKYLKAECPDNEEGARLDIGYRTTAGRYIVLELKRPGLRVTLDNLIDQGEKYAMSLRRYFHENPGSSPVKGSIPSIDIVFVIDKRPAIPEFNIDYYNKKLDNLNAKITTYKDLIKQSTDAYEDFLKASKKVDRVRNIMINLDKPVTSALVLDAESQ</sequence>
<reference evidence="1 2" key="1">
    <citation type="submission" date="2024-09" db="EMBL/GenBank/DDBJ databases">
        <title>Elucidation of the Bokeelamides from Bacteria Associated with Moon Snail Egg Collars.</title>
        <authorList>
            <person name="Campbell R."/>
            <person name="Piedl K."/>
            <person name="Mevers E."/>
        </authorList>
    </citation>
    <scope>NUCLEOTIDE SEQUENCE [LARGE SCALE GENOMIC DNA]</scope>
    <source>
        <strain evidence="1 2">EM133</strain>
    </source>
</reference>
<keyword evidence="1" id="KW-0547">Nucleotide-binding</keyword>
<dbReference type="Gene3D" id="3.30.565.10">
    <property type="entry name" value="Histidine kinase-like ATPase, C-terminal domain"/>
    <property type="match status" value="1"/>
</dbReference>
<dbReference type="InterPro" id="IPR036890">
    <property type="entry name" value="HATPase_C_sf"/>
</dbReference>
<protein>
    <submittedName>
        <fullName evidence="1">ATP-binding protein</fullName>
    </submittedName>
</protein>
<gene>
    <name evidence="1" type="ORF">ACEVAQ_01405</name>
</gene>
<name>A0ABW7M8A0_9GAMM</name>
<dbReference type="Pfam" id="PF13589">
    <property type="entry name" value="HATPase_c_3"/>
    <property type="match status" value="1"/>
</dbReference>
<accession>A0ABW7M8A0</accession>
<dbReference type="SUPFAM" id="SSF55874">
    <property type="entry name" value="ATPase domain of HSP90 chaperone/DNA topoisomerase II/histidine kinase"/>
    <property type="match status" value="1"/>
</dbReference>
<dbReference type="EMBL" id="JBHEGD010000001">
    <property type="protein sequence ID" value="MFH6597385.1"/>
    <property type="molecule type" value="Genomic_DNA"/>
</dbReference>
<organism evidence="1 2">
    <name type="scientific">Ectopseudomonas khazarica</name>
    <dbReference type="NCBI Taxonomy" id="2502979"/>
    <lineage>
        <taxon>Bacteria</taxon>
        <taxon>Pseudomonadati</taxon>
        <taxon>Pseudomonadota</taxon>
        <taxon>Gammaproteobacteria</taxon>
        <taxon>Pseudomonadales</taxon>
        <taxon>Pseudomonadaceae</taxon>
        <taxon>Ectopseudomonas</taxon>
    </lineage>
</organism>
<evidence type="ECO:0000313" key="1">
    <source>
        <dbReference type="EMBL" id="MFH6597385.1"/>
    </source>
</evidence>
<evidence type="ECO:0000313" key="2">
    <source>
        <dbReference type="Proteomes" id="UP001609932"/>
    </source>
</evidence>
<comment type="caution">
    <text evidence="1">The sequence shown here is derived from an EMBL/GenBank/DDBJ whole genome shotgun (WGS) entry which is preliminary data.</text>
</comment>